<feature type="domain" description="Core Histone H2A/H2B/H3" evidence="6">
    <location>
        <begin position="78"/>
        <end position="127"/>
    </location>
</feature>
<name>A0A5A7PSG3_STRAF</name>
<keyword evidence="4" id="KW-0539">Nucleus</keyword>
<comment type="caution">
    <text evidence="7">The sequence shown here is derived from an EMBL/GenBank/DDBJ whole genome shotgun (WGS) entry which is preliminary data.</text>
</comment>
<comment type="subcellular location">
    <subcellularLocation>
        <location evidence="1">Nucleus</location>
    </subcellularLocation>
</comment>
<evidence type="ECO:0000313" key="7">
    <source>
        <dbReference type="EMBL" id="GER35606.1"/>
    </source>
</evidence>
<keyword evidence="8" id="KW-1185">Reference proteome</keyword>
<gene>
    <name evidence="7" type="ORF">STAS_11891</name>
</gene>
<dbReference type="GO" id="GO:0006355">
    <property type="term" value="P:regulation of DNA-templated transcription"/>
    <property type="evidence" value="ECO:0007669"/>
    <property type="project" value="TreeGrafter"/>
</dbReference>
<dbReference type="OrthoDB" id="1272441at2759"/>
<organism evidence="7 8">
    <name type="scientific">Striga asiatica</name>
    <name type="common">Asiatic witchweed</name>
    <name type="synonym">Buchnera asiatica</name>
    <dbReference type="NCBI Taxonomy" id="4170"/>
    <lineage>
        <taxon>Eukaryota</taxon>
        <taxon>Viridiplantae</taxon>
        <taxon>Streptophyta</taxon>
        <taxon>Embryophyta</taxon>
        <taxon>Tracheophyta</taxon>
        <taxon>Spermatophyta</taxon>
        <taxon>Magnoliopsida</taxon>
        <taxon>eudicotyledons</taxon>
        <taxon>Gunneridae</taxon>
        <taxon>Pentapetalae</taxon>
        <taxon>asterids</taxon>
        <taxon>lamiids</taxon>
        <taxon>Lamiales</taxon>
        <taxon>Orobanchaceae</taxon>
        <taxon>Buchnereae</taxon>
        <taxon>Striga</taxon>
    </lineage>
</organism>
<evidence type="ECO:0000313" key="8">
    <source>
        <dbReference type="Proteomes" id="UP000325081"/>
    </source>
</evidence>
<dbReference type="GO" id="GO:0046982">
    <property type="term" value="F:protein heterodimerization activity"/>
    <property type="evidence" value="ECO:0007669"/>
    <property type="project" value="InterPro"/>
</dbReference>
<comment type="similarity">
    <text evidence="5">Belongs to the NFYC/HAP5 subunit family.</text>
</comment>
<reference evidence="8" key="1">
    <citation type="journal article" date="2019" name="Curr. Biol.">
        <title>Genome Sequence of Striga asiatica Provides Insight into the Evolution of Plant Parasitism.</title>
        <authorList>
            <person name="Yoshida S."/>
            <person name="Kim S."/>
            <person name="Wafula E.K."/>
            <person name="Tanskanen J."/>
            <person name="Kim Y.M."/>
            <person name="Honaas L."/>
            <person name="Yang Z."/>
            <person name="Spallek T."/>
            <person name="Conn C.E."/>
            <person name="Ichihashi Y."/>
            <person name="Cheong K."/>
            <person name="Cui S."/>
            <person name="Der J.P."/>
            <person name="Gundlach H."/>
            <person name="Jiao Y."/>
            <person name="Hori C."/>
            <person name="Ishida J.K."/>
            <person name="Kasahara H."/>
            <person name="Kiba T."/>
            <person name="Kim M.S."/>
            <person name="Koo N."/>
            <person name="Laohavisit A."/>
            <person name="Lee Y.H."/>
            <person name="Lumba S."/>
            <person name="McCourt P."/>
            <person name="Mortimer J.C."/>
            <person name="Mutuku J.M."/>
            <person name="Nomura T."/>
            <person name="Sasaki-Sekimoto Y."/>
            <person name="Seto Y."/>
            <person name="Wang Y."/>
            <person name="Wakatake T."/>
            <person name="Sakakibara H."/>
            <person name="Demura T."/>
            <person name="Yamaguchi S."/>
            <person name="Yoneyama K."/>
            <person name="Manabe R.I."/>
            <person name="Nelson D.C."/>
            <person name="Schulman A.H."/>
            <person name="Timko M.P."/>
            <person name="dePamphilis C.W."/>
            <person name="Choi D."/>
            <person name="Shirasu K."/>
        </authorList>
    </citation>
    <scope>NUCLEOTIDE SEQUENCE [LARGE SCALE GENOMIC DNA]</scope>
    <source>
        <strain evidence="8">cv. UVA1</strain>
    </source>
</reference>
<proteinExistence type="inferred from homology"/>
<dbReference type="InterPro" id="IPR007125">
    <property type="entry name" value="H2A/H2B/H3"/>
</dbReference>
<evidence type="ECO:0000259" key="6">
    <source>
        <dbReference type="Pfam" id="PF00125"/>
    </source>
</evidence>
<dbReference type="AlphaFoldDB" id="A0A5A7PSG3"/>
<dbReference type="PANTHER" id="PTHR10252:SF124">
    <property type="entry name" value="NUCLEAR TRANSCRIPTION FACTOR Y SUBUNIT C-10"/>
    <property type="match status" value="1"/>
</dbReference>
<dbReference type="GO" id="GO:0000976">
    <property type="term" value="F:transcription cis-regulatory region binding"/>
    <property type="evidence" value="ECO:0007669"/>
    <property type="project" value="TreeGrafter"/>
</dbReference>
<evidence type="ECO:0000256" key="5">
    <source>
        <dbReference type="ARBA" id="ARBA00038129"/>
    </source>
</evidence>
<dbReference type="Pfam" id="PF00125">
    <property type="entry name" value="Histone"/>
    <property type="match status" value="1"/>
</dbReference>
<sequence length="204" mass="23698">MKNDREKRVMDFNQSMHFSSTSRQPLHLHNFMSIPSSAAPTNNQREESRNTSFMKELEHRMQKFWKEQMAEVYDSPSVMKSDEQVKMISADTPVVFAKACEMFIMELSMRAWMHTQENRRRTLQPFDNHPGVYVPAPVRGTPAYPVYHPIMNMQSMNQDEVAPEGPPRATNHRSAFPMNFSYNMNNRGASIAIRRSTLEPPVED</sequence>
<accession>A0A5A7PSG3</accession>
<protein>
    <submittedName>
        <fullName evidence="7">Nuclear factor Y</fullName>
    </submittedName>
</protein>
<keyword evidence="2" id="KW-0805">Transcription regulation</keyword>
<dbReference type="InterPro" id="IPR009072">
    <property type="entry name" value="Histone-fold"/>
</dbReference>
<evidence type="ECO:0000256" key="3">
    <source>
        <dbReference type="ARBA" id="ARBA00023163"/>
    </source>
</evidence>
<dbReference type="PANTHER" id="PTHR10252">
    <property type="entry name" value="HISTONE-LIKE TRANSCRIPTION FACTOR CCAAT-RELATED"/>
    <property type="match status" value="1"/>
</dbReference>
<dbReference type="Proteomes" id="UP000325081">
    <property type="component" value="Unassembled WGS sequence"/>
</dbReference>
<keyword evidence="3" id="KW-0804">Transcription</keyword>
<evidence type="ECO:0000256" key="2">
    <source>
        <dbReference type="ARBA" id="ARBA00023015"/>
    </source>
</evidence>
<dbReference type="CDD" id="cd22908">
    <property type="entry name" value="HFD_NFYC-like"/>
    <property type="match status" value="1"/>
</dbReference>
<dbReference type="GO" id="GO:0005634">
    <property type="term" value="C:nucleus"/>
    <property type="evidence" value="ECO:0007669"/>
    <property type="project" value="UniProtKB-SubCell"/>
</dbReference>
<dbReference type="SUPFAM" id="SSF47113">
    <property type="entry name" value="Histone-fold"/>
    <property type="match status" value="1"/>
</dbReference>
<dbReference type="InterPro" id="IPR050568">
    <property type="entry name" value="Transcr_DNA_Rep_Reg"/>
</dbReference>
<dbReference type="EMBL" id="BKCP01004984">
    <property type="protein sequence ID" value="GER35606.1"/>
    <property type="molecule type" value="Genomic_DNA"/>
</dbReference>
<feature type="non-terminal residue" evidence="7">
    <location>
        <position position="204"/>
    </location>
</feature>
<evidence type="ECO:0000256" key="1">
    <source>
        <dbReference type="ARBA" id="ARBA00004123"/>
    </source>
</evidence>
<dbReference type="Gene3D" id="1.10.20.10">
    <property type="entry name" value="Histone, subunit A"/>
    <property type="match status" value="1"/>
</dbReference>
<evidence type="ECO:0000256" key="4">
    <source>
        <dbReference type="ARBA" id="ARBA00023242"/>
    </source>
</evidence>